<dbReference type="Gene3D" id="3.40.50.410">
    <property type="entry name" value="von Willebrand factor, type A domain"/>
    <property type="match status" value="1"/>
</dbReference>
<dbReference type="Proteomes" id="UP000748752">
    <property type="component" value="Unassembled WGS sequence"/>
</dbReference>
<feature type="transmembrane region" description="Helical" evidence="2">
    <location>
        <begin position="66"/>
        <end position="85"/>
    </location>
</feature>
<comment type="caution">
    <text evidence="4">The sequence shown here is derived from an EMBL/GenBank/DDBJ whole genome shotgun (WGS) entry which is preliminary data.</text>
</comment>
<sequence>MNETGFHFAQPAWLWGVLVLPAVAWWLWRSAARAAKAPVHRYADPQLLPHLAGSRALAGTERWGRFFAWAALWLLLLTAMAGPRWDYTDVRLFQPGDNLLILLDISRSMATDDVAPSRLGRARQEIQDLIMQNRRLRLGLVAFASSPHVVAPVTEDSRTILLALPALATDLARLQGSRLHAALDRAEILLDSLPAESARSLLLISDGDFDETGLTERVAALADTGVAVHVLGMGTEGGGEVPGPRGSPLVGPDGEPVRSALDEDRLQALAAAGGGLYREADYRDSDTLDILDAAARSKLPPQATDERTRVWHERFYLPVALLLLLLLPRFKGRARSQLPPPAQAPATPQRSAAAPRQEKKA</sequence>
<dbReference type="PANTHER" id="PTHR22550">
    <property type="entry name" value="SPORE GERMINATION PROTEIN"/>
    <property type="match status" value="1"/>
</dbReference>
<feature type="transmembrane region" description="Helical" evidence="2">
    <location>
        <begin position="12"/>
        <end position="28"/>
    </location>
</feature>
<keyword evidence="5" id="KW-1185">Reference proteome</keyword>
<organism evidence="4 5">
    <name type="scientific">Thiohalocapsa halophila</name>
    <dbReference type="NCBI Taxonomy" id="69359"/>
    <lineage>
        <taxon>Bacteria</taxon>
        <taxon>Pseudomonadati</taxon>
        <taxon>Pseudomonadota</taxon>
        <taxon>Gammaproteobacteria</taxon>
        <taxon>Chromatiales</taxon>
        <taxon>Chromatiaceae</taxon>
        <taxon>Thiohalocapsa</taxon>
    </lineage>
</organism>
<keyword evidence="2" id="KW-1133">Transmembrane helix</keyword>
<evidence type="ECO:0000256" key="1">
    <source>
        <dbReference type="SAM" id="MobiDB-lite"/>
    </source>
</evidence>
<dbReference type="InterPro" id="IPR050768">
    <property type="entry name" value="UPF0353/GerABKA_families"/>
</dbReference>
<evidence type="ECO:0000256" key="2">
    <source>
        <dbReference type="SAM" id="Phobius"/>
    </source>
</evidence>
<dbReference type="EMBL" id="NRRV01000015">
    <property type="protein sequence ID" value="MBK1630687.1"/>
    <property type="molecule type" value="Genomic_DNA"/>
</dbReference>
<dbReference type="SUPFAM" id="SSF53300">
    <property type="entry name" value="vWA-like"/>
    <property type="match status" value="1"/>
</dbReference>
<dbReference type="Pfam" id="PF13519">
    <property type="entry name" value="VWA_2"/>
    <property type="match status" value="1"/>
</dbReference>
<dbReference type="SMART" id="SM00327">
    <property type="entry name" value="VWA"/>
    <property type="match status" value="1"/>
</dbReference>
<dbReference type="RefSeq" id="WP_200235812.1">
    <property type="nucleotide sequence ID" value="NZ_NRRV01000015.1"/>
</dbReference>
<dbReference type="InterPro" id="IPR002035">
    <property type="entry name" value="VWF_A"/>
</dbReference>
<dbReference type="InterPro" id="IPR036465">
    <property type="entry name" value="vWFA_dom_sf"/>
</dbReference>
<feature type="region of interest" description="Disordered" evidence="1">
    <location>
        <begin position="334"/>
        <end position="361"/>
    </location>
</feature>
<feature type="domain" description="VWFA" evidence="3">
    <location>
        <begin position="98"/>
        <end position="299"/>
    </location>
</feature>
<proteinExistence type="predicted"/>
<evidence type="ECO:0000313" key="4">
    <source>
        <dbReference type="EMBL" id="MBK1630687.1"/>
    </source>
</evidence>
<feature type="region of interest" description="Disordered" evidence="1">
    <location>
        <begin position="234"/>
        <end position="255"/>
    </location>
</feature>
<keyword evidence="2" id="KW-0812">Transmembrane</keyword>
<dbReference type="PROSITE" id="PS50234">
    <property type="entry name" value="VWFA"/>
    <property type="match status" value="1"/>
</dbReference>
<name>A0ABS1CFT4_9GAMM</name>
<keyword evidence="2" id="KW-0472">Membrane</keyword>
<gene>
    <name evidence="4" type="ORF">CKO31_08005</name>
</gene>
<protein>
    <submittedName>
        <fullName evidence="4">VWA domain-containing protein</fullName>
    </submittedName>
</protein>
<accession>A0ABS1CFT4</accession>
<reference evidence="4 5" key="1">
    <citation type="journal article" date="2020" name="Microorganisms">
        <title>Osmotic Adaptation and Compatible Solute Biosynthesis of Phototrophic Bacteria as Revealed from Genome Analyses.</title>
        <authorList>
            <person name="Imhoff J.F."/>
            <person name="Rahn T."/>
            <person name="Kunzel S."/>
            <person name="Keller A."/>
            <person name="Neulinger S.C."/>
        </authorList>
    </citation>
    <scope>NUCLEOTIDE SEQUENCE [LARGE SCALE GENOMIC DNA]</scope>
    <source>
        <strain evidence="4 5">DSM 6210</strain>
    </source>
</reference>
<dbReference type="PANTHER" id="PTHR22550:SF14">
    <property type="entry name" value="VWFA DOMAIN-CONTAINING PROTEIN"/>
    <property type="match status" value="1"/>
</dbReference>
<evidence type="ECO:0000259" key="3">
    <source>
        <dbReference type="PROSITE" id="PS50234"/>
    </source>
</evidence>
<feature type="compositionally biased region" description="Low complexity" evidence="1">
    <location>
        <begin position="344"/>
        <end position="355"/>
    </location>
</feature>
<evidence type="ECO:0000313" key="5">
    <source>
        <dbReference type="Proteomes" id="UP000748752"/>
    </source>
</evidence>